<dbReference type="EC" id="2.5.1.19" evidence="14"/>
<keyword evidence="11 14" id="KW-0057">Aromatic amino acid biosynthesis</keyword>
<evidence type="ECO:0000256" key="14">
    <source>
        <dbReference type="HAMAP-Rule" id="MF_00210"/>
    </source>
</evidence>
<feature type="binding site" evidence="14">
    <location>
        <position position="653"/>
    </location>
    <ligand>
        <name>phosphoenolpyruvate</name>
        <dbReference type="ChEBI" id="CHEBI:58702"/>
    </ligand>
</feature>
<evidence type="ECO:0000256" key="3">
    <source>
        <dbReference type="ARBA" id="ARBA00007964"/>
    </source>
</evidence>
<evidence type="ECO:0000256" key="12">
    <source>
        <dbReference type="ARBA" id="ARBA00044633"/>
    </source>
</evidence>
<feature type="binding site" evidence="14">
    <location>
        <position position="473"/>
    </location>
    <ligand>
        <name>3-phosphoshikimate</name>
        <dbReference type="ChEBI" id="CHEBI:145989"/>
    </ligand>
</feature>
<keyword evidence="10" id="KW-0520">NAD</keyword>
<dbReference type="Proteomes" id="UP000405075">
    <property type="component" value="Chromosome"/>
</dbReference>
<evidence type="ECO:0000256" key="8">
    <source>
        <dbReference type="ARBA" id="ARBA00022679"/>
    </source>
</evidence>
<keyword evidence="5 14" id="KW-0963">Cytoplasm</keyword>
<dbReference type="InterPro" id="IPR046825">
    <property type="entry name" value="PDH_C"/>
</dbReference>
<dbReference type="EMBL" id="CP071770">
    <property type="protein sequence ID" value="QTD62793.1"/>
    <property type="molecule type" value="Genomic_DNA"/>
</dbReference>
<evidence type="ECO:0000313" key="19">
    <source>
        <dbReference type="Proteomes" id="UP000663954"/>
    </source>
</evidence>
<keyword evidence="6" id="KW-0827">Tyrosine biosynthesis</keyword>
<accession>A0AAP9GU70</accession>
<evidence type="ECO:0000256" key="10">
    <source>
        <dbReference type="ARBA" id="ARBA00023027"/>
    </source>
</evidence>
<dbReference type="InterPro" id="IPR046826">
    <property type="entry name" value="PDH_N"/>
</dbReference>
<dbReference type="InterPro" id="IPR008927">
    <property type="entry name" value="6-PGluconate_DH-like_C_sf"/>
</dbReference>
<feature type="binding site" evidence="14">
    <location>
        <position position="702"/>
    </location>
    <ligand>
        <name>phosphoenolpyruvate</name>
        <dbReference type="ChEBI" id="CHEBI:58702"/>
    </ligand>
</feature>
<dbReference type="AlphaFoldDB" id="A0AAP9GU70"/>
<evidence type="ECO:0000256" key="13">
    <source>
        <dbReference type="ARBA" id="ARBA00049260"/>
    </source>
</evidence>
<dbReference type="Proteomes" id="UP000663954">
    <property type="component" value="Chromosome"/>
</dbReference>
<dbReference type="InterPro" id="IPR003099">
    <property type="entry name" value="Prephen_DH"/>
</dbReference>
<dbReference type="HAMAP" id="MF_00210">
    <property type="entry name" value="EPSP_synth"/>
    <property type="match status" value="1"/>
</dbReference>
<keyword evidence="9 16" id="KW-0560">Oxidoreductase</keyword>
<keyword evidence="8 14" id="KW-0808">Transferase</keyword>
<comment type="similarity">
    <text evidence="4 14">Belongs to the EPSP synthase family.</text>
</comment>
<dbReference type="SUPFAM" id="SSF51735">
    <property type="entry name" value="NAD(P)-binding Rossmann-fold domains"/>
    <property type="match status" value="1"/>
</dbReference>
<dbReference type="NCBIfam" id="NF011381">
    <property type="entry name" value="PRK14806.1"/>
    <property type="match status" value="1"/>
</dbReference>
<dbReference type="FunFam" id="1.10.3660.10:FF:000003">
    <property type="entry name" value="Prephenate dehydrogenase"/>
    <property type="match status" value="1"/>
</dbReference>
<dbReference type="PANTHER" id="PTHR21090:SF5">
    <property type="entry name" value="PENTAFUNCTIONAL AROM POLYPEPTIDE"/>
    <property type="match status" value="1"/>
</dbReference>
<dbReference type="PROSITE" id="PS51176">
    <property type="entry name" value="PDH_ADH"/>
    <property type="match status" value="1"/>
</dbReference>
<dbReference type="EMBL" id="CP046045">
    <property type="protein sequence ID" value="QGM27341.1"/>
    <property type="molecule type" value="Genomic_DNA"/>
</dbReference>
<dbReference type="InterPro" id="IPR036968">
    <property type="entry name" value="Enolpyruvate_Tfrase_sf"/>
</dbReference>
<evidence type="ECO:0000259" key="15">
    <source>
        <dbReference type="PROSITE" id="PS51176"/>
    </source>
</evidence>
<keyword evidence="7 14" id="KW-0028">Amino-acid biosynthesis</keyword>
<dbReference type="InterPro" id="IPR036291">
    <property type="entry name" value="NAD(P)-bd_dom_sf"/>
</dbReference>
<dbReference type="FunFam" id="3.65.10.10:FF:000005">
    <property type="entry name" value="3-phosphoshikimate 1-carboxyvinyltransferase"/>
    <property type="match status" value="1"/>
</dbReference>
<feature type="binding site" evidence="14">
    <location>
        <position position="326"/>
    </location>
    <ligand>
        <name>3-phosphoshikimate</name>
        <dbReference type="ChEBI" id="CHEBI:145989"/>
    </ligand>
</feature>
<sequence>MAQPLFEKVAFIGLGLIGSSLARVMLAENLSRHIVASTRSEKTLQDALELGLIEQGFNNPVDAVQGADLVVLALPVQATEKVLRLIQPHLADNVILTDVGSTKGSVVAAAKAVFGEHLPAGFVPGHPIAGAEHTGVHAGKVDLFANHKVILTPLPSSAPWAVNKLIQMWESAKAEVICMDVEKHDEVLAYTSHLPHLMAFNLVEQLANREDNLDIFRYAAGGFRDFSRIAASDPQMWHDIFLANKTALLKAVDGFESQLAIIRQLIEQEDSHALMGLLGHAQAARQHFNHMLAKKPFMENNNVTQQFTILPGAKTFQGKFTVPGDKSVSHRSIMFGAIAEGTTHVTGFLEGEDALATLQAFRDMGVSIEGPKNGEVTIYGVGMQGLKAPAGPIYMGNSGTSMRLLAGMLSAQQFDSVMTGDASLTKRPMERIAKPLREMGAQIQTTGERGTPPVSITGAQALKGIHYDLPMASAQVKSGILLAGLWAEGETSVTEPEPTRDHTERMLRAFGYEVKTEGNRISLQGGGKLVGTDIQVPSDISSAAFFMVGAAITENSDVTLEAVGINPTRTGVIEILKQMGADLSVENERIAGGEPIADIRIRGSRTLKGIHVPEDQVPLAIDEFPALFIAAACAEGQTVLTGAAELRVKESDRIQVMADGLKTMGIDCTPTDDGIIIQGKGKAGDWSAIFTGGEIESHHDHRIAMSFSMAGLRTSGEIKIVGTETVATSFPTFTELAGVAGLNIQVTE</sequence>
<dbReference type="RefSeq" id="WP_154320591.1">
    <property type="nucleotide sequence ID" value="NZ_CP046045.1"/>
</dbReference>
<dbReference type="GO" id="GO:0004665">
    <property type="term" value="F:prephenate dehydrogenase (NADP+) activity"/>
    <property type="evidence" value="ECO:0007669"/>
    <property type="project" value="InterPro"/>
</dbReference>
<comment type="pathway">
    <text evidence="1 14">Metabolic intermediate biosynthesis; chorismate biosynthesis; chorismate from D-erythrose 4-phosphate and phosphoenolpyruvate: step 6/7.</text>
</comment>
<dbReference type="CDD" id="cd01556">
    <property type="entry name" value="EPSP_synthase"/>
    <property type="match status" value="1"/>
</dbReference>
<feature type="binding site" evidence="14">
    <location>
        <position position="475"/>
    </location>
    <ligand>
        <name>3-phosphoshikimate</name>
        <dbReference type="ChEBI" id="CHEBI:145989"/>
    </ligand>
</feature>
<dbReference type="PROSITE" id="PS00104">
    <property type="entry name" value="EPSP_SYNTHASE_1"/>
    <property type="match status" value="1"/>
</dbReference>
<reference evidence="18" key="1">
    <citation type="submission" date="2019-11" db="EMBL/GenBank/DDBJ databases">
        <title>Escherichia coli 1916D6.</title>
        <authorList>
            <person name="Yao H."/>
            <person name="Du X."/>
            <person name="Yu R."/>
            <person name="Li A."/>
        </authorList>
    </citation>
    <scope>NUCLEOTIDE SEQUENCE [LARGE SCALE GENOMIC DNA]</scope>
    <source>
        <strain evidence="18">19110F47</strain>
    </source>
</reference>
<dbReference type="GO" id="GO:0003866">
    <property type="term" value="F:3-phosphoshikimate 1-carboxyvinyltransferase activity"/>
    <property type="evidence" value="ECO:0007669"/>
    <property type="project" value="UniProtKB-UniRule"/>
</dbReference>
<dbReference type="InterPro" id="IPR001986">
    <property type="entry name" value="Enolpyruvate_Tfrase_dom"/>
</dbReference>
<feature type="binding site" evidence="14">
    <location>
        <position position="399"/>
    </location>
    <ligand>
        <name>phosphoenolpyruvate</name>
        <dbReference type="ChEBI" id="CHEBI:58702"/>
    </ligand>
</feature>
<feature type="binding site" evidence="14">
    <location>
        <position position="649"/>
    </location>
    <ligand>
        <name>3-phosphoshikimate</name>
        <dbReference type="ChEBI" id="CHEBI:145989"/>
    </ligand>
</feature>
<dbReference type="Pfam" id="PF20463">
    <property type="entry name" value="PDH_C"/>
    <property type="match status" value="1"/>
</dbReference>
<feature type="binding site" evidence="14">
    <location>
        <position position="327"/>
    </location>
    <ligand>
        <name>3-phosphoshikimate</name>
        <dbReference type="ChEBI" id="CHEBI:145989"/>
    </ligand>
</feature>
<dbReference type="InterPro" id="IPR023193">
    <property type="entry name" value="EPSP_synthase_CS"/>
</dbReference>
<proteinExistence type="inferred from homology"/>
<name>A0AAP9GU70_9GAMM</name>
<comment type="pathway">
    <text evidence="2">Amino-acid biosynthesis; L-tyrosine biosynthesis; (4-hydroxyphenyl)pyruvate from prephenate (NAD(+) route): step 1/1.</text>
</comment>
<feature type="binding site" evidence="14">
    <location>
        <position position="326"/>
    </location>
    <ligand>
        <name>phosphoenolpyruvate</name>
        <dbReference type="ChEBI" id="CHEBI:58702"/>
    </ligand>
</feature>
<reference evidence="17" key="4">
    <citation type="submission" date="2021-03" db="EMBL/GenBank/DDBJ databases">
        <authorList>
            <person name="Ma J."/>
        </authorList>
    </citation>
    <scope>NUCLEOTIDE SEQUENCE</scope>
    <source>
        <strain evidence="17">GX5</strain>
    </source>
</reference>
<evidence type="ECO:0000256" key="9">
    <source>
        <dbReference type="ARBA" id="ARBA00023002"/>
    </source>
</evidence>
<dbReference type="NCBIfam" id="TIGR01356">
    <property type="entry name" value="aroA"/>
    <property type="match status" value="1"/>
</dbReference>
<evidence type="ECO:0000256" key="6">
    <source>
        <dbReference type="ARBA" id="ARBA00022498"/>
    </source>
</evidence>
<feature type="active site" description="Proton acceptor" evidence="14">
    <location>
        <position position="622"/>
    </location>
</feature>
<dbReference type="Gene3D" id="3.65.10.10">
    <property type="entry name" value="Enolpyruvate transferase domain"/>
    <property type="match status" value="2"/>
</dbReference>
<dbReference type="SUPFAM" id="SSF55205">
    <property type="entry name" value="EPT/RTPC-like"/>
    <property type="match status" value="1"/>
</dbReference>
<evidence type="ECO:0000256" key="5">
    <source>
        <dbReference type="ARBA" id="ARBA00022490"/>
    </source>
</evidence>
<evidence type="ECO:0000256" key="11">
    <source>
        <dbReference type="ARBA" id="ARBA00023141"/>
    </source>
</evidence>
<comment type="function">
    <text evidence="14">Catalyzes the transfer of the enolpyruvyl moiety of phosphoenolpyruvate (PEP) to the 5-hydroxyl of shikimate-3-phosphate (S3P) to produce enolpyruvyl shikimate-3-phosphate and inorganic phosphate.</text>
</comment>
<dbReference type="Gene3D" id="3.40.50.720">
    <property type="entry name" value="NAD(P)-binding Rossmann-like Domain"/>
    <property type="match status" value="1"/>
</dbReference>
<comment type="subcellular location">
    <subcellularLocation>
        <location evidence="14">Cytoplasm</location>
    </subcellularLocation>
</comment>
<feature type="domain" description="Prephenate/arogenate dehydrogenase" evidence="15">
    <location>
        <begin position="7"/>
        <end position="296"/>
    </location>
</feature>
<dbReference type="GeneID" id="64223408"/>
<protein>
    <recommendedName>
        <fullName evidence="14">3-phosphoshikimate 1-carboxyvinyltransferase</fullName>
        <ecNumber evidence="14">2.5.1.19</ecNumber>
    </recommendedName>
    <alternativeName>
        <fullName evidence="14">5-enolpyruvylshikimate-3-phosphate synthase</fullName>
        <shortName evidence="14">EPSP synthase</shortName>
        <shortName evidence="14">EPSPS</shortName>
    </alternativeName>
</protein>
<evidence type="ECO:0000313" key="16">
    <source>
        <dbReference type="EMBL" id="QGM27341.1"/>
    </source>
</evidence>
<gene>
    <name evidence="14" type="primary">aroA</name>
    <name evidence="16" type="ORF">GJD93_06470</name>
    <name evidence="17" type="ORF">J4G45_06515</name>
</gene>
<dbReference type="SUPFAM" id="SSF48179">
    <property type="entry name" value="6-phosphogluconate dehydrogenase C-terminal domain-like"/>
    <property type="match status" value="1"/>
</dbReference>
<dbReference type="PANTHER" id="PTHR21090">
    <property type="entry name" value="AROM/DEHYDROQUINATE SYNTHASE"/>
    <property type="match status" value="1"/>
</dbReference>
<evidence type="ECO:0000256" key="1">
    <source>
        <dbReference type="ARBA" id="ARBA00004811"/>
    </source>
</evidence>
<feature type="binding site" evidence="14">
    <location>
        <position position="622"/>
    </location>
    <ligand>
        <name>3-phosphoshikimate</name>
        <dbReference type="ChEBI" id="CHEBI:145989"/>
    </ligand>
</feature>
<evidence type="ECO:0000256" key="7">
    <source>
        <dbReference type="ARBA" id="ARBA00022605"/>
    </source>
</evidence>
<dbReference type="Pfam" id="PF02153">
    <property type="entry name" value="PDH_N"/>
    <property type="match status" value="1"/>
</dbReference>
<comment type="similarity">
    <text evidence="3">Belongs to the prephenate/arogenate dehydrogenase family.</text>
</comment>
<dbReference type="PROSITE" id="PS00885">
    <property type="entry name" value="EPSP_SYNTHASE_2"/>
    <property type="match status" value="1"/>
</dbReference>
<evidence type="ECO:0000256" key="4">
    <source>
        <dbReference type="ARBA" id="ARBA00009948"/>
    </source>
</evidence>
<dbReference type="GO" id="GO:0008977">
    <property type="term" value="F:prephenate dehydrogenase (NAD+) activity"/>
    <property type="evidence" value="ECO:0007669"/>
    <property type="project" value="UniProtKB-EC"/>
</dbReference>
<evidence type="ECO:0000313" key="17">
    <source>
        <dbReference type="EMBL" id="QTD62793.1"/>
    </source>
</evidence>
<dbReference type="Pfam" id="PF00275">
    <property type="entry name" value="EPSP_synthase"/>
    <property type="match status" value="1"/>
</dbReference>
<evidence type="ECO:0000313" key="18">
    <source>
        <dbReference type="Proteomes" id="UP000405075"/>
    </source>
</evidence>
<comment type="caution">
    <text evidence="14">Lacks conserved residue(s) required for the propagation of feature annotation.</text>
</comment>
<dbReference type="GO" id="GO:0005737">
    <property type="term" value="C:cytoplasm"/>
    <property type="evidence" value="ECO:0007669"/>
    <property type="project" value="UniProtKB-SubCell"/>
</dbReference>
<dbReference type="GO" id="GO:0070403">
    <property type="term" value="F:NAD+ binding"/>
    <property type="evidence" value="ECO:0007669"/>
    <property type="project" value="InterPro"/>
</dbReference>
<comment type="catalytic activity">
    <reaction evidence="12">
        <text>3-phosphoshikimate + phosphoenolpyruvate = 5-O-(1-carboxyvinyl)-3-phosphoshikimate + phosphate</text>
        <dbReference type="Rhea" id="RHEA:21256"/>
        <dbReference type="ChEBI" id="CHEBI:43474"/>
        <dbReference type="ChEBI" id="CHEBI:57701"/>
        <dbReference type="ChEBI" id="CHEBI:58702"/>
        <dbReference type="ChEBI" id="CHEBI:145989"/>
        <dbReference type="EC" id="2.5.1.19"/>
    </reaction>
    <physiologicalReaction direction="left-to-right" evidence="12">
        <dbReference type="Rhea" id="RHEA:21257"/>
    </physiologicalReaction>
</comment>
<dbReference type="FunFam" id="3.40.50.720:FF:000208">
    <property type="entry name" value="Prephenate dehydrogenase"/>
    <property type="match status" value="1"/>
</dbReference>
<dbReference type="GO" id="GO:0006571">
    <property type="term" value="P:tyrosine biosynthetic process"/>
    <property type="evidence" value="ECO:0007669"/>
    <property type="project" value="UniProtKB-KW"/>
</dbReference>
<comment type="subunit">
    <text evidence="14">Monomer.</text>
</comment>
<feature type="binding site" evidence="14">
    <location>
        <position position="475"/>
    </location>
    <ligand>
        <name>phosphoenolpyruvate</name>
        <dbReference type="ChEBI" id="CHEBI:58702"/>
    </ligand>
</feature>
<dbReference type="Gene3D" id="1.10.3660.10">
    <property type="entry name" value="6-phosphogluconate dehydrogenase C-terminal like domain"/>
    <property type="match status" value="1"/>
</dbReference>
<dbReference type="InterPro" id="IPR013792">
    <property type="entry name" value="RNA3'P_cycl/enolpyr_Trfase_a/b"/>
</dbReference>
<dbReference type="InterPro" id="IPR006264">
    <property type="entry name" value="EPSP_synthase"/>
</dbReference>
<evidence type="ECO:0000256" key="2">
    <source>
        <dbReference type="ARBA" id="ARBA00005067"/>
    </source>
</evidence>
<keyword evidence="19" id="KW-1185">Reference proteome</keyword>
<organism evidence="16 18">
    <name type="scientific">Acinetobacter towneri</name>
    <dbReference type="NCBI Taxonomy" id="202956"/>
    <lineage>
        <taxon>Bacteria</taxon>
        <taxon>Pseudomonadati</taxon>
        <taxon>Pseudomonadota</taxon>
        <taxon>Gammaproteobacteria</taxon>
        <taxon>Moraxellales</taxon>
        <taxon>Moraxellaceae</taxon>
        <taxon>Acinetobacter</taxon>
    </lineage>
</organism>
<reference evidence="17 19" key="3">
    <citation type="journal article" date="2020" name="Front. Cell. Infect. Microbiol.">
        <title>Characterization of Three Porcine Acinetobacter towneri Strains Co-Harboring tet(X3) and bla OXA-58.</title>
        <authorList>
            <person name="Ma J."/>
            <person name="Wang J."/>
            <person name="Feng J."/>
            <person name="Liu Y."/>
            <person name="Yang B."/>
            <person name="Li R."/>
            <person name="Bai L."/>
            <person name="He T."/>
            <person name="Wang X."/>
            <person name="Yang Z."/>
        </authorList>
    </citation>
    <scope>NUCLEOTIDE SEQUENCE [LARGE SCALE GENOMIC DNA]</scope>
    <source>
        <strain evidence="17 19">GX5</strain>
    </source>
</reference>
<feature type="binding site" evidence="14">
    <location>
        <position position="427"/>
    </location>
    <ligand>
        <name>phosphoenolpyruvate</name>
        <dbReference type="ChEBI" id="CHEBI:58702"/>
    </ligand>
</feature>
<dbReference type="GO" id="GO:0009423">
    <property type="term" value="P:chorismate biosynthetic process"/>
    <property type="evidence" value="ECO:0007669"/>
    <property type="project" value="UniProtKB-UniRule"/>
</dbReference>
<comment type="catalytic activity">
    <reaction evidence="13">
        <text>prephenate + NAD(+) = 3-(4-hydroxyphenyl)pyruvate + CO2 + NADH</text>
        <dbReference type="Rhea" id="RHEA:13869"/>
        <dbReference type="ChEBI" id="CHEBI:16526"/>
        <dbReference type="ChEBI" id="CHEBI:29934"/>
        <dbReference type="ChEBI" id="CHEBI:36242"/>
        <dbReference type="ChEBI" id="CHEBI:57540"/>
        <dbReference type="ChEBI" id="CHEBI:57945"/>
        <dbReference type="EC" id="1.3.1.12"/>
    </reaction>
</comment>
<reference evidence="16" key="2">
    <citation type="submission" date="2019-11" db="EMBL/GenBank/DDBJ databases">
        <authorList>
            <person name="Yao H."/>
            <person name="Du X."/>
            <person name="Yu R."/>
            <person name="Li A."/>
        </authorList>
    </citation>
    <scope>NUCLEOTIDE SEQUENCE</scope>
    <source>
        <strain evidence="16">19110F47</strain>
    </source>
</reference>
<feature type="binding site" evidence="14">
    <location>
        <position position="331"/>
    </location>
    <ligand>
        <name>3-phosphoshikimate</name>
        <dbReference type="ChEBI" id="CHEBI:145989"/>
    </ligand>
</feature>